<dbReference type="EMBL" id="JAJHZP010000015">
    <property type="protein sequence ID" value="MDC4183559.1"/>
    <property type="molecule type" value="Genomic_DNA"/>
</dbReference>
<organism evidence="2 3">
    <name type="scientific">Mycoplasma bradburyae</name>
    <dbReference type="NCBI Taxonomy" id="2963128"/>
    <lineage>
        <taxon>Bacteria</taxon>
        <taxon>Bacillati</taxon>
        <taxon>Mycoplasmatota</taxon>
        <taxon>Mollicutes</taxon>
        <taxon>Mycoplasmataceae</taxon>
        <taxon>Mycoplasma</taxon>
    </lineage>
</organism>
<gene>
    <name evidence="1" type="ORF">LNO68_02805</name>
    <name evidence="2" type="ORF">LNO71_02760</name>
</gene>
<accession>A0AAW6HPC8</accession>
<evidence type="ECO:0000313" key="3">
    <source>
        <dbReference type="Proteomes" id="UP001216384"/>
    </source>
</evidence>
<reference evidence="2 4" key="1">
    <citation type="submission" date="2021-11" db="EMBL/GenBank/DDBJ databases">
        <title>Description of Mycoplasma bradburyaesp. nov.from sea birds: a tribute to a great mycoplasmologist.</title>
        <authorList>
            <person name="Ramirez A.S."/>
            <person name="Poveda C."/>
            <person name="Suarez-Perez A."/>
            <person name="Rosales R.S."/>
            <person name="Dijkman R."/>
            <person name="Feberwee A."/>
            <person name="Spergser J."/>
            <person name="Szostak M.P."/>
            <person name="Ressel L."/>
            <person name="Calabuig P."/>
            <person name="Catania S."/>
            <person name="Gobbo F."/>
            <person name="Timofte D."/>
            <person name="Poveda J.B."/>
        </authorList>
    </citation>
    <scope>NUCLEOTIDE SEQUENCE</scope>
    <source>
        <strain evidence="1 4">T158</strain>
        <strain evidence="2">T264</strain>
    </source>
</reference>
<protein>
    <submittedName>
        <fullName evidence="2">Uncharacterized protein</fullName>
    </submittedName>
</protein>
<dbReference type="RefSeq" id="WP_255034856.1">
    <property type="nucleotide sequence ID" value="NZ_CP101414.1"/>
</dbReference>
<proteinExistence type="predicted"/>
<dbReference type="AlphaFoldDB" id="A0AAW6HPC8"/>
<name>A0AAW6HPC8_9MOLU</name>
<dbReference type="Proteomes" id="UP001220940">
    <property type="component" value="Unassembled WGS sequence"/>
</dbReference>
<evidence type="ECO:0000313" key="2">
    <source>
        <dbReference type="EMBL" id="MDC4183559.1"/>
    </source>
</evidence>
<dbReference type="EMBL" id="JAJHZM010000013">
    <property type="protein sequence ID" value="MDC4182111.1"/>
    <property type="molecule type" value="Genomic_DNA"/>
</dbReference>
<sequence>MNKQMINDAKKYLKRYEFFRKRIDNSEIIKSVFNQDFSEDNSSDMLSYIQLVETSLKQLKKEEKNILIDVFLKRKHRTEFNYSCASFYRLLNRACSNFFYSMGIMYQTNPC</sequence>
<comment type="caution">
    <text evidence="2">The sequence shown here is derived from an EMBL/GenBank/DDBJ whole genome shotgun (WGS) entry which is preliminary data.</text>
</comment>
<dbReference type="NCBIfam" id="NF045770">
    <property type="entry name" value="MPN403_MG284_C"/>
    <property type="match status" value="1"/>
</dbReference>
<dbReference type="Proteomes" id="UP001216384">
    <property type="component" value="Unassembled WGS sequence"/>
</dbReference>
<dbReference type="InterPro" id="IPR058231">
    <property type="entry name" value="MG284-like_C"/>
</dbReference>
<evidence type="ECO:0000313" key="4">
    <source>
        <dbReference type="Proteomes" id="UP001220940"/>
    </source>
</evidence>
<evidence type="ECO:0000313" key="1">
    <source>
        <dbReference type="EMBL" id="MDC4182111.1"/>
    </source>
</evidence>
<keyword evidence="4" id="KW-1185">Reference proteome</keyword>